<dbReference type="PANTHER" id="PTHR43047:SF69">
    <property type="entry name" value="HISTIDINE KINASE CONTAINING CHEY-HOMOLOGOUS RECEIVER DOMAIN-RELATED"/>
    <property type="match status" value="1"/>
</dbReference>
<feature type="region of interest" description="Disordered" evidence="8">
    <location>
        <begin position="201"/>
        <end position="223"/>
    </location>
</feature>
<feature type="transmembrane region" description="Helical" evidence="9">
    <location>
        <begin position="262"/>
        <end position="284"/>
    </location>
</feature>
<comment type="catalytic activity">
    <reaction evidence="1">
        <text>ATP + protein L-histidine = ADP + protein N-phospho-L-histidine.</text>
        <dbReference type="EC" id="2.7.13.3"/>
    </reaction>
</comment>
<dbReference type="Proteomes" id="UP001497512">
    <property type="component" value="Chromosome 15"/>
</dbReference>
<dbReference type="InterPro" id="IPR036890">
    <property type="entry name" value="HATPase_C_sf"/>
</dbReference>
<keyword evidence="13" id="KW-1185">Reference proteome</keyword>
<dbReference type="SUPFAM" id="SSF52172">
    <property type="entry name" value="CheY-like"/>
    <property type="match status" value="1"/>
</dbReference>
<feature type="region of interest" description="Disordered" evidence="8">
    <location>
        <begin position="707"/>
        <end position="757"/>
    </location>
</feature>
<dbReference type="InterPro" id="IPR003661">
    <property type="entry name" value="HisK_dim/P_dom"/>
</dbReference>
<dbReference type="Pfam" id="PF00072">
    <property type="entry name" value="Response_reg"/>
    <property type="match status" value="1"/>
</dbReference>
<evidence type="ECO:0000313" key="13">
    <source>
        <dbReference type="Proteomes" id="UP001497512"/>
    </source>
</evidence>
<dbReference type="EMBL" id="OZ019907">
    <property type="protein sequence ID" value="CAK9207083.1"/>
    <property type="molecule type" value="Genomic_DNA"/>
</dbReference>
<feature type="region of interest" description="Disordered" evidence="8">
    <location>
        <begin position="1"/>
        <end position="28"/>
    </location>
</feature>
<evidence type="ECO:0000256" key="5">
    <source>
        <dbReference type="ARBA" id="ARBA00022777"/>
    </source>
</evidence>
<evidence type="ECO:0000256" key="4">
    <source>
        <dbReference type="ARBA" id="ARBA00022679"/>
    </source>
</evidence>
<proteinExistence type="predicted"/>
<evidence type="ECO:0000259" key="11">
    <source>
        <dbReference type="PROSITE" id="PS50110"/>
    </source>
</evidence>
<dbReference type="SMART" id="SM00387">
    <property type="entry name" value="HATPase_c"/>
    <property type="match status" value="1"/>
</dbReference>
<reference evidence="12" key="1">
    <citation type="submission" date="2024-02" db="EMBL/GenBank/DDBJ databases">
        <authorList>
            <consortium name="ELIXIR-Norway"/>
            <consortium name="Elixir Norway"/>
        </authorList>
    </citation>
    <scope>NUCLEOTIDE SEQUENCE</scope>
</reference>
<feature type="transmembrane region" description="Helical" evidence="9">
    <location>
        <begin position="325"/>
        <end position="352"/>
    </location>
</feature>
<name>A0ABP0TWV9_9BRYO</name>
<dbReference type="InterPro" id="IPR005467">
    <property type="entry name" value="His_kinase_dom"/>
</dbReference>
<keyword evidence="9" id="KW-0472">Membrane</keyword>
<dbReference type="SMART" id="SM00388">
    <property type="entry name" value="HisKA"/>
    <property type="match status" value="1"/>
</dbReference>
<protein>
    <recommendedName>
        <fullName evidence="2">histidine kinase</fullName>
        <ecNumber evidence="2">2.7.13.3</ecNumber>
    </recommendedName>
</protein>
<dbReference type="InterPro" id="IPR011006">
    <property type="entry name" value="CheY-like_superfamily"/>
</dbReference>
<dbReference type="PRINTS" id="PR00344">
    <property type="entry name" value="BCTRLSENSOR"/>
</dbReference>
<dbReference type="PROSITE" id="PS50110">
    <property type="entry name" value="RESPONSE_REGULATORY"/>
    <property type="match status" value="1"/>
</dbReference>
<keyword evidence="5" id="KW-0418">Kinase</keyword>
<evidence type="ECO:0000256" key="2">
    <source>
        <dbReference type="ARBA" id="ARBA00012438"/>
    </source>
</evidence>
<evidence type="ECO:0000256" key="6">
    <source>
        <dbReference type="PROSITE-ProRule" id="PRU00169"/>
    </source>
</evidence>
<dbReference type="InterPro" id="IPR004358">
    <property type="entry name" value="Sig_transdc_His_kin-like_C"/>
</dbReference>
<keyword evidence="3 6" id="KW-0597">Phosphoprotein</keyword>
<feature type="compositionally biased region" description="Polar residues" evidence="8">
    <location>
        <begin position="707"/>
        <end position="720"/>
    </location>
</feature>
<dbReference type="SMART" id="SM00448">
    <property type="entry name" value="REC"/>
    <property type="match status" value="1"/>
</dbReference>
<feature type="domain" description="Histidine kinase" evidence="10">
    <location>
        <begin position="409"/>
        <end position="691"/>
    </location>
</feature>
<accession>A0ABP0TWV9</accession>
<dbReference type="Gene3D" id="3.30.565.10">
    <property type="entry name" value="Histidine kinase-like ATPase, C-terminal domain"/>
    <property type="match status" value="1"/>
</dbReference>
<feature type="compositionally biased region" description="Basic and acidic residues" evidence="8">
    <location>
        <begin position="747"/>
        <end position="757"/>
    </location>
</feature>
<dbReference type="Gene3D" id="3.40.50.2300">
    <property type="match status" value="1"/>
</dbReference>
<dbReference type="CDD" id="cd00082">
    <property type="entry name" value="HisKA"/>
    <property type="match status" value="1"/>
</dbReference>
<feature type="modified residue" description="4-aspartylphosphate" evidence="6">
    <location>
        <position position="810"/>
    </location>
</feature>
<evidence type="ECO:0000256" key="7">
    <source>
        <dbReference type="SAM" id="Coils"/>
    </source>
</evidence>
<dbReference type="Gene3D" id="1.10.287.130">
    <property type="match status" value="1"/>
</dbReference>
<dbReference type="CDD" id="cd17546">
    <property type="entry name" value="REC_hyHK_CKI1_RcsC-like"/>
    <property type="match status" value="1"/>
</dbReference>
<keyword evidence="9" id="KW-0812">Transmembrane</keyword>
<dbReference type="Pfam" id="PF02518">
    <property type="entry name" value="HATPase_c"/>
    <property type="match status" value="1"/>
</dbReference>
<dbReference type="SUPFAM" id="SSF55874">
    <property type="entry name" value="ATPase domain of HSP90 chaperone/DNA topoisomerase II/histidine kinase"/>
    <property type="match status" value="1"/>
</dbReference>
<evidence type="ECO:0000256" key="8">
    <source>
        <dbReference type="SAM" id="MobiDB-lite"/>
    </source>
</evidence>
<keyword evidence="7" id="KW-0175">Coiled coil</keyword>
<evidence type="ECO:0000259" key="10">
    <source>
        <dbReference type="PROSITE" id="PS50109"/>
    </source>
</evidence>
<dbReference type="EC" id="2.7.13.3" evidence="2"/>
<keyword evidence="9" id="KW-1133">Transmembrane helix</keyword>
<gene>
    <name evidence="12" type="ORF">CSSPTR1EN2_LOCUS8671</name>
</gene>
<dbReference type="SUPFAM" id="SSF47384">
    <property type="entry name" value="Homodimeric domain of signal transducing histidine kinase"/>
    <property type="match status" value="1"/>
</dbReference>
<feature type="domain" description="Response regulatory" evidence="11">
    <location>
        <begin position="760"/>
        <end position="875"/>
    </location>
</feature>
<evidence type="ECO:0000313" key="12">
    <source>
        <dbReference type="EMBL" id="CAK9207083.1"/>
    </source>
</evidence>
<keyword evidence="4" id="KW-0808">Transferase</keyword>
<evidence type="ECO:0000256" key="3">
    <source>
        <dbReference type="ARBA" id="ARBA00022553"/>
    </source>
</evidence>
<dbReference type="PROSITE" id="PS50109">
    <property type="entry name" value="HIS_KIN"/>
    <property type="match status" value="1"/>
</dbReference>
<dbReference type="InterPro" id="IPR036097">
    <property type="entry name" value="HisK_dim/P_sf"/>
</dbReference>
<dbReference type="PANTHER" id="PTHR43047">
    <property type="entry name" value="TWO-COMPONENT HISTIDINE PROTEIN KINASE"/>
    <property type="match status" value="1"/>
</dbReference>
<evidence type="ECO:0000256" key="1">
    <source>
        <dbReference type="ARBA" id="ARBA00000085"/>
    </source>
</evidence>
<sequence length="884" mass="97769">MRVRQGGGRVRTSPRSRPCSQQQQQQQQQQAVYKIHEGKAPLVLLGGAGTGGFETGRNPMSMIGEKNAGGGGFRLIRHHSAVYEHDIRTNSSSLLRTVSELREELHLGLPQKKNNQKTALDVVSGVPAITTDANKKQTSGGTRSDAALKLFTEVSHQVPLSPGAKKARHLDGFVYKNYSLQNRRTLSFPVGKEYLINEYVGKRKGRQQQSTSPPPLPRSFSSTTTRLTETLTFAKDDTGGGGAVSCNMDFGAEADRHSKMDLFLQAAFTVLTTVAGIFTVYIYMQFFMSSRHDGSLLHHQQEVPLQHESSFAALQEEEELGPVSFIYYCNMLARVLFFPSLAVLVAVVCAIVTSRAWRNFLDGDSMWSRFHDVDTCSHCEEVEDSRMRIEQADEKVQRAQQAKQQFMAYVFHNIRVPFNAIVLGLGHMQASGDGEGPIGSVADKMDLVQMMLDCAETMTSVLDDVTDMGELEVGQMELHSDEFDILAVIKFLSWGLKDLLQQKEIAFNMDVDETANQLLTSHFVLGDKQRIVQTLGNFLSNAVKFTPAGGKLDLKVHCEEVVEKKHVDLPFIHETSSSSSESVTRTEDPLLGVTGTSILAKTLSQTKHSIDKVARIHISVKDNGIGISAEDQAKLFEPYSFVTSGWVQKGGVSGLGLSMAKHYVERVGGNIGVESSVGEGSTFFFSIPFPLVPRDDNNKTEMLLLNSEASESTRNDSSVPQKAIARRRKSMEQEGTFVQNIAATKPAESKQKDSGHRQRKVLLVEDTRINRIILRKVLQNLNLLCDEAENGKIAVDLHVQGNSYDLVLMDKEMPVMDGHEATRQLRLMGVKTPIIALTGNALQSDRELFFEAGVNDFQTKPLSRDKLVQLLIRHGVESSIPAAR</sequence>
<evidence type="ECO:0000256" key="9">
    <source>
        <dbReference type="SAM" id="Phobius"/>
    </source>
</evidence>
<dbReference type="InterPro" id="IPR003594">
    <property type="entry name" value="HATPase_dom"/>
</dbReference>
<organism evidence="12 13">
    <name type="scientific">Sphagnum troendelagicum</name>
    <dbReference type="NCBI Taxonomy" id="128251"/>
    <lineage>
        <taxon>Eukaryota</taxon>
        <taxon>Viridiplantae</taxon>
        <taxon>Streptophyta</taxon>
        <taxon>Embryophyta</taxon>
        <taxon>Bryophyta</taxon>
        <taxon>Sphagnophytina</taxon>
        <taxon>Sphagnopsida</taxon>
        <taxon>Sphagnales</taxon>
        <taxon>Sphagnaceae</taxon>
        <taxon>Sphagnum</taxon>
    </lineage>
</organism>
<feature type="coiled-coil region" evidence="7">
    <location>
        <begin position="382"/>
        <end position="409"/>
    </location>
</feature>
<dbReference type="InterPro" id="IPR001789">
    <property type="entry name" value="Sig_transdc_resp-reg_receiver"/>
</dbReference>